<dbReference type="AlphaFoldDB" id="A0A1U7D166"/>
<dbReference type="KEGG" id="tpro:Ga0080559_TMP1101"/>
<dbReference type="Pfam" id="PF03061">
    <property type="entry name" value="4HBT"/>
    <property type="match status" value="1"/>
</dbReference>
<dbReference type="Gene3D" id="3.10.129.10">
    <property type="entry name" value="Hotdog Thioesterase"/>
    <property type="match status" value="1"/>
</dbReference>
<dbReference type="EMBL" id="CP014796">
    <property type="protein sequence ID" value="APX21897.1"/>
    <property type="molecule type" value="Genomic_DNA"/>
</dbReference>
<dbReference type="GO" id="GO:0016289">
    <property type="term" value="F:acyl-CoA hydrolase activity"/>
    <property type="evidence" value="ECO:0007669"/>
    <property type="project" value="UniProtKB-ARBA"/>
</dbReference>
<dbReference type="InterPro" id="IPR029069">
    <property type="entry name" value="HotDog_dom_sf"/>
</dbReference>
<dbReference type="InterPro" id="IPR003736">
    <property type="entry name" value="PAAI_dom"/>
</dbReference>
<dbReference type="RefSeq" id="WP_076622433.1">
    <property type="nucleotide sequence ID" value="NZ_BMEW01000003.1"/>
</dbReference>
<accession>A0A1U7D166</accession>
<sequence length="131" mass="14056">MSDFHDPPSAFAQHLGFELTDWGEGFSRYEMPITEALGNRQGIPHGGVHATLLDSAMGISGCWTGDPDTRLHALTLSLNVQFIGRATGTRLICEGRRTGGGHKTFFAEAVLTDDTGVLVAKGTGVFKRRPA</sequence>
<dbReference type="Proteomes" id="UP000186559">
    <property type="component" value="Chromosome"/>
</dbReference>
<dbReference type="CDD" id="cd03443">
    <property type="entry name" value="PaaI_thioesterase"/>
    <property type="match status" value="1"/>
</dbReference>
<dbReference type="NCBIfam" id="TIGR00369">
    <property type="entry name" value="unchar_dom_1"/>
    <property type="match status" value="1"/>
</dbReference>
<evidence type="ECO:0000259" key="2">
    <source>
        <dbReference type="Pfam" id="PF03061"/>
    </source>
</evidence>
<dbReference type="SUPFAM" id="SSF54637">
    <property type="entry name" value="Thioesterase/thiol ester dehydrase-isomerase"/>
    <property type="match status" value="1"/>
</dbReference>
<organism evidence="3 4">
    <name type="scientific">Salipiger profundus</name>
    <dbReference type="NCBI Taxonomy" id="1229727"/>
    <lineage>
        <taxon>Bacteria</taxon>
        <taxon>Pseudomonadati</taxon>
        <taxon>Pseudomonadota</taxon>
        <taxon>Alphaproteobacteria</taxon>
        <taxon>Rhodobacterales</taxon>
        <taxon>Roseobacteraceae</taxon>
        <taxon>Salipiger</taxon>
    </lineage>
</organism>
<keyword evidence="4" id="KW-1185">Reference proteome</keyword>
<proteinExistence type="predicted"/>
<evidence type="ECO:0000313" key="4">
    <source>
        <dbReference type="Proteomes" id="UP000186559"/>
    </source>
</evidence>
<protein>
    <recommendedName>
        <fullName evidence="2">Thioesterase domain-containing protein</fullName>
    </recommendedName>
</protein>
<evidence type="ECO:0000256" key="1">
    <source>
        <dbReference type="ARBA" id="ARBA00022801"/>
    </source>
</evidence>
<reference evidence="3 4" key="1">
    <citation type="submission" date="2016-03" db="EMBL/GenBank/DDBJ databases">
        <title>Deep-sea bacteria in the southern Pacific.</title>
        <authorList>
            <person name="Tang K."/>
        </authorList>
    </citation>
    <scope>NUCLEOTIDE SEQUENCE [LARGE SCALE GENOMIC DNA]</scope>
    <source>
        <strain evidence="3 4">JLT2016</strain>
    </source>
</reference>
<gene>
    <name evidence="3" type="ORF">Ga0080559_TMP1101</name>
</gene>
<dbReference type="InterPro" id="IPR006683">
    <property type="entry name" value="Thioestr_dom"/>
</dbReference>
<dbReference type="STRING" id="1229727.Ga0080559_TMP1101"/>
<name>A0A1U7D166_9RHOB</name>
<evidence type="ECO:0000313" key="3">
    <source>
        <dbReference type="EMBL" id="APX21897.1"/>
    </source>
</evidence>
<feature type="domain" description="Thioesterase" evidence="2">
    <location>
        <begin position="42"/>
        <end position="119"/>
    </location>
</feature>
<dbReference type="OrthoDB" id="3477511at2"/>
<keyword evidence="1" id="KW-0378">Hydrolase</keyword>